<dbReference type="InterPro" id="IPR000719">
    <property type="entry name" value="Prot_kinase_dom"/>
</dbReference>
<proteinExistence type="predicted"/>
<comment type="caution">
    <text evidence="4">The sequence shown here is derived from an EMBL/GenBank/DDBJ whole genome shotgun (WGS) entry which is preliminary data.</text>
</comment>
<dbReference type="RefSeq" id="WP_386728825.1">
    <property type="nucleotide sequence ID" value="NZ_JBHSTP010000001.1"/>
</dbReference>
<dbReference type="Gene3D" id="1.10.510.10">
    <property type="entry name" value="Transferase(Phosphotransferase) domain 1"/>
    <property type="match status" value="1"/>
</dbReference>
<feature type="transmembrane region" description="Helical" evidence="2">
    <location>
        <begin position="336"/>
        <end position="354"/>
    </location>
</feature>
<dbReference type="EMBL" id="JBHSTP010000001">
    <property type="protein sequence ID" value="MFC6355682.1"/>
    <property type="molecule type" value="Genomic_DNA"/>
</dbReference>
<accession>A0ABW1VEH7</accession>
<organism evidence="4 5">
    <name type="scientific">Luethyella okanaganae</name>
    <dbReference type="NCBI Taxonomy" id="69372"/>
    <lineage>
        <taxon>Bacteria</taxon>
        <taxon>Bacillati</taxon>
        <taxon>Actinomycetota</taxon>
        <taxon>Actinomycetes</taxon>
        <taxon>Micrococcales</taxon>
        <taxon>Microbacteriaceae</taxon>
        <taxon>Luethyella</taxon>
    </lineage>
</organism>
<name>A0ABW1VEH7_9MICO</name>
<dbReference type="InterPro" id="IPR011009">
    <property type="entry name" value="Kinase-like_dom_sf"/>
</dbReference>
<reference evidence="5" key="1">
    <citation type="journal article" date="2019" name="Int. J. Syst. Evol. Microbiol.">
        <title>The Global Catalogue of Microorganisms (GCM) 10K type strain sequencing project: providing services to taxonomists for standard genome sequencing and annotation.</title>
        <authorList>
            <consortium name="The Broad Institute Genomics Platform"/>
            <consortium name="The Broad Institute Genome Sequencing Center for Infectious Disease"/>
            <person name="Wu L."/>
            <person name="Ma J."/>
        </authorList>
    </citation>
    <scope>NUCLEOTIDE SEQUENCE [LARGE SCALE GENOMIC DNA]</scope>
    <source>
        <strain evidence="5">CCUG 43304</strain>
    </source>
</reference>
<protein>
    <recommendedName>
        <fullName evidence="3">Protein kinase domain-containing protein</fullName>
    </recommendedName>
</protein>
<dbReference type="SMART" id="SM00220">
    <property type="entry name" value="S_TKc"/>
    <property type="match status" value="1"/>
</dbReference>
<feature type="domain" description="Protein kinase" evidence="3">
    <location>
        <begin position="13"/>
        <end position="237"/>
    </location>
</feature>
<keyword evidence="5" id="KW-1185">Reference proteome</keyword>
<keyword evidence="2" id="KW-0472">Membrane</keyword>
<keyword evidence="2" id="KW-1133">Transmembrane helix</keyword>
<dbReference type="Proteomes" id="UP001596306">
    <property type="component" value="Unassembled WGS sequence"/>
</dbReference>
<evidence type="ECO:0000256" key="2">
    <source>
        <dbReference type="SAM" id="Phobius"/>
    </source>
</evidence>
<feature type="compositionally biased region" description="Basic and acidic residues" evidence="1">
    <location>
        <begin position="360"/>
        <end position="378"/>
    </location>
</feature>
<evidence type="ECO:0000259" key="3">
    <source>
        <dbReference type="SMART" id="SM00220"/>
    </source>
</evidence>
<sequence length="508" mass="53354">MTGVTELSEIAGYRVVRRLRSGHRADVHLGYALAIDAAGKAGESTSVELTVFRPEIDLDSIDTEVAAMCAVPTGVAPRLHDVVSVADGRVCLVTERVSGPSLAHLVQQRGSIRAGEAVTIAATVVVALGRLHDAGFAHGSLSLAAIRFDESGRPLLYDLAGLRRLPAQGTPSTAPERLASIRADYERMATLVSELLQAVDPASVSGGVREEFSAWIRERLNARPFLPFAADLERRIFAMARPLAVRLTSRSAGSPNTGVPARVIAPARWPVSVESGGTGSETAAEEGKNPSGGGFLNLFPAPSEMVNTMEAVLEARPVAAFVSRARRLFDGRRRPLAVAACLSIAMIVVALTFIPPGDARDAVDGRTGRGKDEEDGRDTGLAGSPRRADYSIAVNADDPIAAATALVERRVECFASSSVICLDDAVESGSPLAAADSAAIRRAQQNDTHAVPETIGLSEATVVERNGNAALVAATRQGQSVSGANDEPAPLLMIKGEAGWRLREIFGP</sequence>
<feature type="region of interest" description="Disordered" evidence="1">
    <location>
        <begin position="273"/>
        <end position="292"/>
    </location>
</feature>
<feature type="region of interest" description="Disordered" evidence="1">
    <location>
        <begin position="360"/>
        <end position="384"/>
    </location>
</feature>
<evidence type="ECO:0000256" key="1">
    <source>
        <dbReference type="SAM" id="MobiDB-lite"/>
    </source>
</evidence>
<evidence type="ECO:0000313" key="4">
    <source>
        <dbReference type="EMBL" id="MFC6355682.1"/>
    </source>
</evidence>
<evidence type="ECO:0000313" key="5">
    <source>
        <dbReference type="Proteomes" id="UP001596306"/>
    </source>
</evidence>
<keyword evidence="2" id="KW-0812">Transmembrane</keyword>
<dbReference type="SUPFAM" id="SSF56112">
    <property type="entry name" value="Protein kinase-like (PK-like)"/>
    <property type="match status" value="1"/>
</dbReference>
<gene>
    <name evidence="4" type="ORF">ACFQB0_06130</name>
</gene>